<evidence type="ECO:0000256" key="1">
    <source>
        <dbReference type="SAM" id="MobiDB-lite"/>
    </source>
</evidence>
<dbReference type="EMBL" id="CP007055">
    <property type="protein sequence ID" value="AHG01047.1"/>
    <property type="molecule type" value="Genomic_DNA"/>
</dbReference>
<feature type="compositionally biased region" description="Acidic residues" evidence="1">
    <location>
        <begin position="398"/>
        <end position="419"/>
    </location>
</feature>
<proteinExistence type="predicted"/>
<name>W0JUN0_9EURY</name>
<dbReference type="InterPro" id="IPR002372">
    <property type="entry name" value="PQQ_rpt_dom"/>
</dbReference>
<dbReference type="Gene3D" id="2.130.10.10">
    <property type="entry name" value="YVTN repeat-like/Quinoprotein amine dehydrogenase"/>
    <property type="match status" value="2"/>
</dbReference>
<keyword evidence="4" id="KW-1185">Reference proteome</keyword>
<dbReference type="STRING" id="797299.HALLA_14160"/>
<dbReference type="PANTHER" id="PTHR34512:SF30">
    <property type="entry name" value="OUTER MEMBRANE PROTEIN ASSEMBLY FACTOR BAMB"/>
    <property type="match status" value="1"/>
</dbReference>
<dbReference type="SUPFAM" id="SSF50998">
    <property type="entry name" value="Quinoprotein alcohol dehydrogenase-like"/>
    <property type="match status" value="2"/>
</dbReference>
<dbReference type="HOGENOM" id="CLU_037096_0_0_2"/>
<feature type="domain" description="Pyrrolo-quinoline quinone repeat" evidence="2">
    <location>
        <begin position="309"/>
        <end position="401"/>
    </location>
</feature>
<evidence type="ECO:0000313" key="4">
    <source>
        <dbReference type="Proteomes" id="UP000019024"/>
    </source>
</evidence>
<evidence type="ECO:0000259" key="2">
    <source>
        <dbReference type="Pfam" id="PF13360"/>
    </source>
</evidence>
<dbReference type="eggNOG" id="arCOG02556">
    <property type="taxonomic scope" value="Archaea"/>
</dbReference>
<feature type="compositionally biased region" description="Polar residues" evidence="1">
    <location>
        <begin position="472"/>
        <end position="501"/>
    </location>
</feature>
<sequence>MLGTGGALVASTLLAPVGTSSANAQSSESLLADSNGWSSYHGNPGNTAYVPADGSVPKPETVAWAYDAEGDIAVVDGTVYVRTDDEVHALDDETGELQWITEDIGADGTPAVTADTVFVGGEQLTALEAETGEVRWQEQFDEEAAVPSPAVAFERAYVVVGETLYAFDTADGSVDWKRSTVQIETGDGNENVSFKSIPLAVANDLVYAAVGDAGFVALEATSGETNWTYWWKHSTDPHGYLVATTDRLYTGAISDADESPVLNAQTGERLANTSFRFPLAVTDNVRARTNRHSMRVSNYETDESWSIGGSTDQWGRPVIVGETVVVPSHPMADERAIFAFDLADGSRQWALGLDSLDINTLDEMNWPSDAFVATEDTIYITSPGQIVALRPSTGAQSDEGDDTTEEETDAEDPEEDDPTDERAGNSSEDDTEQVGDERTDGDDDVSELEEVTTDSENVTSSTSENTTAADSNDSTDGSANGSTNGNETEPTSESGTTDGNESSNASTASNSNSSVDGNSTEGADDSTPGFTGGTGLVGAGLAIEWLRRRSSADKPAVADELDD</sequence>
<dbReference type="InterPro" id="IPR011047">
    <property type="entry name" value="Quinoprotein_ADH-like_sf"/>
</dbReference>
<dbReference type="Proteomes" id="UP000019024">
    <property type="component" value="Chromosome"/>
</dbReference>
<organism evidence="3 4">
    <name type="scientific">Halostagnicola larsenii XH-48</name>
    <dbReference type="NCBI Taxonomy" id="797299"/>
    <lineage>
        <taxon>Archaea</taxon>
        <taxon>Methanobacteriati</taxon>
        <taxon>Methanobacteriota</taxon>
        <taxon>Stenosarchaea group</taxon>
        <taxon>Halobacteria</taxon>
        <taxon>Halobacteriales</taxon>
        <taxon>Natrialbaceae</taxon>
        <taxon>Halostagnicola</taxon>
    </lineage>
</organism>
<feature type="compositionally biased region" description="Low complexity" evidence="1">
    <location>
        <begin position="454"/>
        <end position="471"/>
    </location>
</feature>
<dbReference type="PANTHER" id="PTHR34512">
    <property type="entry name" value="CELL SURFACE PROTEIN"/>
    <property type="match status" value="1"/>
</dbReference>
<reference evidence="3 4" key="1">
    <citation type="submission" date="2014-01" db="EMBL/GenBank/DDBJ databases">
        <authorList>
            <consortium name="DOE Joint Genome Institute"/>
            <person name="Anderson I."/>
            <person name="Huntemann M."/>
            <person name="Han J."/>
            <person name="Chen A."/>
            <person name="Kyrpides N."/>
            <person name="Mavromatis K."/>
            <person name="Markowitz V."/>
            <person name="Palaniappan K."/>
            <person name="Ivanova N."/>
            <person name="Schaumberg A."/>
            <person name="Pati A."/>
            <person name="Liolios K."/>
            <person name="Nordberg H.P."/>
            <person name="Cantor M.N."/>
            <person name="Hua S.X."/>
            <person name="Woyke T."/>
        </authorList>
    </citation>
    <scope>NUCLEOTIDE SEQUENCE [LARGE SCALE GENOMIC DNA]</scope>
    <source>
        <strain evidence="3 4">XH-48</strain>
    </source>
</reference>
<feature type="compositionally biased region" description="Acidic residues" evidence="1">
    <location>
        <begin position="427"/>
        <end position="453"/>
    </location>
</feature>
<dbReference type="InterPro" id="IPR018391">
    <property type="entry name" value="PQQ_b-propeller_rpt"/>
</dbReference>
<dbReference type="KEGG" id="hlr:HALLA_14160"/>
<dbReference type="InterPro" id="IPR015943">
    <property type="entry name" value="WD40/YVTN_repeat-like_dom_sf"/>
</dbReference>
<feature type="compositionally biased region" description="Low complexity" evidence="1">
    <location>
        <begin position="502"/>
        <end position="514"/>
    </location>
</feature>
<dbReference type="SMART" id="SM00564">
    <property type="entry name" value="PQQ"/>
    <property type="match status" value="5"/>
</dbReference>
<protein>
    <recommendedName>
        <fullName evidence="2">Pyrrolo-quinoline quinone repeat domain-containing protein</fullName>
    </recommendedName>
</protein>
<accession>W0JUN0</accession>
<evidence type="ECO:0000313" key="3">
    <source>
        <dbReference type="EMBL" id="AHG01047.1"/>
    </source>
</evidence>
<feature type="domain" description="Pyrrolo-quinoline quinone repeat" evidence="2">
    <location>
        <begin position="68"/>
        <end position="254"/>
    </location>
</feature>
<dbReference type="Pfam" id="PF13360">
    <property type="entry name" value="PQQ_2"/>
    <property type="match status" value="2"/>
</dbReference>
<dbReference type="AlphaFoldDB" id="W0JUN0"/>
<feature type="region of interest" description="Disordered" evidence="1">
    <location>
        <begin position="389"/>
        <end position="536"/>
    </location>
</feature>
<gene>
    <name evidence="3" type="ORF">HALLA_14160</name>
</gene>